<sequence>MVSASIERAQAEAPFPIGHGVFVAVAGPSGAGKDSVMDYARGRLGSHSDDIVFIRRIITRPMEPGSEVHDTLDDDAFAKAEAEGRFAASWRANGLAYGIPAEADDIVRSGRVVVANVSRGAMGALRGRYHHFLPVIVTAPPAILAERLSARGRESREEVLARLERAADRSLQVRDAVVIENSGPLEEAGEKFLEVLRKAAAWSDVCDMV</sequence>
<dbReference type="GO" id="GO:0033863">
    <property type="term" value="F:ribose 1,5-bisphosphate phosphokinase activity"/>
    <property type="evidence" value="ECO:0007669"/>
    <property type="project" value="UniProtKB-EC"/>
</dbReference>
<gene>
    <name evidence="6 8" type="primary">phnN</name>
    <name evidence="8" type="ORF">NTH_02164</name>
</gene>
<keyword evidence="9" id="KW-1185">Reference proteome</keyword>
<dbReference type="InterPro" id="IPR027417">
    <property type="entry name" value="P-loop_NTPase"/>
</dbReference>
<dbReference type="SMART" id="SM00072">
    <property type="entry name" value="GuKc"/>
    <property type="match status" value="1"/>
</dbReference>
<dbReference type="HAMAP" id="MF_00836">
    <property type="entry name" value="PhnN"/>
    <property type="match status" value="1"/>
</dbReference>
<accession>A0ABY5MKB7</accession>
<comment type="catalytic activity">
    <reaction evidence="1 6">
        <text>alpha-D-ribose 1,5-bisphosphate + ATP = 5-phospho-alpha-D-ribose 1-diphosphate + ADP</text>
        <dbReference type="Rhea" id="RHEA:20109"/>
        <dbReference type="ChEBI" id="CHEBI:30616"/>
        <dbReference type="ChEBI" id="CHEBI:58017"/>
        <dbReference type="ChEBI" id="CHEBI:68688"/>
        <dbReference type="ChEBI" id="CHEBI:456216"/>
        <dbReference type="EC" id="2.7.4.23"/>
    </reaction>
</comment>
<organism evidence="8 9">
    <name type="scientific">Nitratireductor thuwali</name>
    <dbReference type="NCBI Taxonomy" id="2267699"/>
    <lineage>
        <taxon>Bacteria</taxon>
        <taxon>Pseudomonadati</taxon>
        <taxon>Pseudomonadota</taxon>
        <taxon>Alphaproteobacteria</taxon>
        <taxon>Hyphomicrobiales</taxon>
        <taxon>Phyllobacteriaceae</taxon>
        <taxon>Nitratireductor</taxon>
    </lineage>
</organism>
<dbReference type="Gene3D" id="3.40.50.300">
    <property type="entry name" value="P-loop containing nucleotide triphosphate hydrolases"/>
    <property type="match status" value="1"/>
</dbReference>
<evidence type="ECO:0000256" key="1">
    <source>
        <dbReference type="ARBA" id="ARBA00000373"/>
    </source>
</evidence>
<evidence type="ECO:0000313" key="9">
    <source>
        <dbReference type="Proteomes" id="UP001342418"/>
    </source>
</evidence>
<evidence type="ECO:0000256" key="4">
    <source>
        <dbReference type="ARBA" id="ARBA00022741"/>
    </source>
</evidence>
<name>A0ABY5MKB7_9HYPH</name>
<evidence type="ECO:0000256" key="5">
    <source>
        <dbReference type="ARBA" id="ARBA00022840"/>
    </source>
</evidence>
<dbReference type="Proteomes" id="UP001342418">
    <property type="component" value="Chromosome"/>
</dbReference>
<evidence type="ECO:0000256" key="3">
    <source>
        <dbReference type="ARBA" id="ARBA00022679"/>
    </source>
</evidence>
<keyword evidence="5 6" id="KW-0067">ATP-binding</keyword>
<keyword evidence="3 6" id="KW-0808">Transferase</keyword>
<dbReference type="InterPro" id="IPR012699">
    <property type="entry name" value="PhnN"/>
</dbReference>
<dbReference type="RefSeq" id="WP_338530002.1">
    <property type="nucleotide sequence ID" value="NZ_CP030941.1"/>
</dbReference>
<evidence type="ECO:0000256" key="2">
    <source>
        <dbReference type="ARBA" id="ARBA00005069"/>
    </source>
</evidence>
<proteinExistence type="inferred from homology"/>
<keyword evidence="4 6" id="KW-0547">Nucleotide-binding</keyword>
<dbReference type="EMBL" id="CP030941">
    <property type="protein sequence ID" value="UUP17694.1"/>
    <property type="molecule type" value="Genomic_DNA"/>
</dbReference>
<dbReference type="NCBIfam" id="TIGR02322">
    <property type="entry name" value="phosphon_PhnN"/>
    <property type="match status" value="1"/>
</dbReference>
<dbReference type="InterPro" id="IPR008145">
    <property type="entry name" value="GK/Ca_channel_bsu"/>
</dbReference>
<feature type="binding site" evidence="6">
    <location>
        <begin position="27"/>
        <end position="34"/>
    </location>
    <ligand>
        <name>ATP</name>
        <dbReference type="ChEBI" id="CHEBI:30616"/>
    </ligand>
</feature>
<feature type="domain" description="Guanylate kinase-like" evidence="7">
    <location>
        <begin position="20"/>
        <end position="197"/>
    </location>
</feature>
<evidence type="ECO:0000313" key="8">
    <source>
        <dbReference type="EMBL" id="UUP17694.1"/>
    </source>
</evidence>
<evidence type="ECO:0000256" key="6">
    <source>
        <dbReference type="HAMAP-Rule" id="MF_00836"/>
    </source>
</evidence>
<dbReference type="PROSITE" id="PS50052">
    <property type="entry name" value="GUANYLATE_KINASE_2"/>
    <property type="match status" value="1"/>
</dbReference>
<comment type="pathway">
    <text evidence="2 6">Metabolic intermediate biosynthesis; 5-phospho-alpha-D-ribose 1-diphosphate biosynthesis; 5-phospho-alpha-D-ribose 1-diphosphate from D-ribose 5-phosphate (route II): step 3/3.</text>
</comment>
<dbReference type="SUPFAM" id="SSF52540">
    <property type="entry name" value="P-loop containing nucleoside triphosphate hydrolases"/>
    <property type="match status" value="1"/>
</dbReference>
<comment type="function">
    <text evidence="6">Catalyzes the phosphorylation of ribose 1,5-bisphosphate to 5-phospho-D-ribosyl alpha-1-diphosphate (PRPP).</text>
</comment>
<dbReference type="InterPro" id="IPR008144">
    <property type="entry name" value="Guanylate_kin-like_dom"/>
</dbReference>
<dbReference type="Pfam" id="PF13238">
    <property type="entry name" value="AAA_18"/>
    <property type="match status" value="1"/>
</dbReference>
<dbReference type="EC" id="2.7.4.23" evidence="6"/>
<comment type="similarity">
    <text evidence="6">Belongs to the ribose 1,5-bisphosphokinase family.</text>
</comment>
<protein>
    <recommendedName>
        <fullName evidence="6">Ribose 1,5-bisphosphate phosphokinase PhnN</fullName>
        <ecNumber evidence="6">2.7.4.23</ecNumber>
    </recommendedName>
    <alternativeName>
        <fullName evidence="6">Ribose 1,5-bisphosphokinase</fullName>
    </alternativeName>
</protein>
<evidence type="ECO:0000259" key="7">
    <source>
        <dbReference type="PROSITE" id="PS50052"/>
    </source>
</evidence>
<reference evidence="8 9" key="1">
    <citation type="submission" date="2018-07" db="EMBL/GenBank/DDBJ databases">
        <title>Genome sequence of Nitratireductor thuwali#1536.</title>
        <authorList>
            <person name="Michoud G."/>
            <person name="Merlino G."/>
            <person name="Sefrji F.O."/>
            <person name="Daffonchio D."/>
        </authorList>
    </citation>
    <scope>NUCLEOTIDE SEQUENCE [LARGE SCALE GENOMIC DNA]</scope>
    <source>
        <strain evidence="9">Nit1536</strain>
    </source>
</reference>